<protein>
    <submittedName>
        <fullName evidence="2">Uncharacterized protein</fullName>
    </submittedName>
</protein>
<dbReference type="AlphaFoldDB" id="A0A8C0WZ25"/>
<name>A0A8C0WZ25_CASCN</name>
<evidence type="ECO:0000313" key="2">
    <source>
        <dbReference type="Ensembl" id="ENSCCNP00000018705.1"/>
    </source>
</evidence>
<accession>A0A8C0WZ25</accession>
<evidence type="ECO:0000256" key="1">
    <source>
        <dbReference type="SAM" id="MobiDB-lite"/>
    </source>
</evidence>
<dbReference type="Ensembl" id="ENSCCNT00000024299.1">
    <property type="protein sequence ID" value="ENSCCNP00000018705.1"/>
    <property type="gene ID" value="ENSCCNG00000018920.1"/>
</dbReference>
<feature type="compositionally biased region" description="Polar residues" evidence="1">
    <location>
        <begin position="8"/>
        <end position="23"/>
    </location>
</feature>
<organism evidence="2">
    <name type="scientific">Castor canadensis</name>
    <name type="common">American beaver</name>
    <dbReference type="NCBI Taxonomy" id="51338"/>
    <lineage>
        <taxon>Eukaryota</taxon>
        <taxon>Metazoa</taxon>
        <taxon>Chordata</taxon>
        <taxon>Craniata</taxon>
        <taxon>Vertebrata</taxon>
        <taxon>Euteleostomi</taxon>
        <taxon>Mammalia</taxon>
        <taxon>Eutheria</taxon>
        <taxon>Euarchontoglires</taxon>
        <taxon>Glires</taxon>
        <taxon>Rodentia</taxon>
        <taxon>Castorimorpha</taxon>
        <taxon>Castoridae</taxon>
        <taxon>Castor</taxon>
    </lineage>
</organism>
<feature type="region of interest" description="Disordered" evidence="1">
    <location>
        <begin position="1"/>
        <end position="23"/>
    </location>
</feature>
<proteinExistence type="predicted"/>
<reference evidence="2" key="1">
    <citation type="submission" date="2023-09" db="UniProtKB">
        <authorList>
            <consortium name="Ensembl"/>
        </authorList>
    </citation>
    <scope>IDENTIFICATION</scope>
</reference>
<sequence length="64" mass="6980">MEVHGELTANSSCFSSTQDCSGVSVSKELLTAGSEGRGGIWDRENIRFLKTSTFQTVQIERGHC</sequence>